<feature type="domain" description="Retrotransposon gag" evidence="1">
    <location>
        <begin position="230"/>
        <end position="300"/>
    </location>
</feature>
<name>A0A6V7Q3E0_ANACO</name>
<reference evidence="2" key="1">
    <citation type="submission" date="2020-07" db="EMBL/GenBank/DDBJ databases">
        <authorList>
            <person name="Lin J."/>
        </authorList>
    </citation>
    <scope>NUCLEOTIDE SEQUENCE</scope>
</reference>
<dbReference type="EMBL" id="LR862132">
    <property type="protein sequence ID" value="CAD1837518.1"/>
    <property type="molecule type" value="Genomic_DNA"/>
</dbReference>
<evidence type="ECO:0000313" key="2">
    <source>
        <dbReference type="EMBL" id="CAD1837518.1"/>
    </source>
</evidence>
<dbReference type="InterPro" id="IPR005162">
    <property type="entry name" value="Retrotrans_gag_dom"/>
</dbReference>
<evidence type="ECO:0000259" key="1">
    <source>
        <dbReference type="Pfam" id="PF03732"/>
    </source>
</evidence>
<protein>
    <recommendedName>
        <fullName evidence="1">Retrotransposon gag domain-containing protein</fullName>
    </recommendedName>
</protein>
<proteinExistence type="predicted"/>
<dbReference type="Pfam" id="PF03732">
    <property type="entry name" value="Retrotrans_gag"/>
    <property type="match status" value="1"/>
</dbReference>
<organism evidence="2">
    <name type="scientific">Ananas comosus var. bracteatus</name>
    <name type="common">red pineapple</name>
    <dbReference type="NCBI Taxonomy" id="296719"/>
    <lineage>
        <taxon>Eukaryota</taxon>
        <taxon>Viridiplantae</taxon>
        <taxon>Streptophyta</taxon>
        <taxon>Embryophyta</taxon>
        <taxon>Tracheophyta</taxon>
        <taxon>Spermatophyta</taxon>
        <taxon>Magnoliopsida</taxon>
        <taxon>Liliopsida</taxon>
        <taxon>Poales</taxon>
        <taxon>Bromeliaceae</taxon>
        <taxon>Bromelioideae</taxon>
        <taxon>Ananas</taxon>
    </lineage>
</organism>
<sequence>MAVRYRVDGCTGTRGGPCTGTQAVLSQPRLGFGLFVGSVPTFWWVVDSVPTYGSSPENCGLKPCTKAQNDWTLVSSRVACSRACTGTRLVLYRYKVDGCTGTALGLVPVQSRRPRNPSLGFTFSWALYETFPPLLELGAWVRGLIEESSLDLEHLELGLKLLREDKKRKKKGKEKKEKERALAALMTFVKFDPPIFDGENVDSWIMDTWIDSVETLFEELSTLERDRVPLAVYCLKQSATAWWQGIRRNRSPSIPPWHGMSFGDWYLLLTSPDNEKRKLQDKFRKLRQGDRSVREYEREFFLS</sequence>
<dbReference type="AlphaFoldDB" id="A0A6V7Q3E0"/>
<accession>A0A6V7Q3E0</accession>
<gene>
    <name evidence="2" type="ORF">CB5_LOCUS20729</name>
</gene>